<accession>A0A927FLN5</accession>
<dbReference type="EMBL" id="JACYFT010000004">
    <property type="protein sequence ID" value="MBD8051790.1"/>
    <property type="molecule type" value="Genomic_DNA"/>
</dbReference>
<dbReference type="InterPro" id="IPR045738">
    <property type="entry name" value="DUF6088"/>
</dbReference>
<evidence type="ECO:0000313" key="1">
    <source>
        <dbReference type="EMBL" id="MBD8051790.1"/>
    </source>
</evidence>
<gene>
    <name evidence="1" type="ORF">IC609_14685</name>
</gene>
<proteinExistence type="predicted"/>
<protein>
    <submittedName>
        <fullName evidence="1">Type IV toxin-antitoxin system AbiEi family antitoxin domain-containing protein</fullName>
    </submittedName>
</protein>
<dbReference type="RefSeq" id="WP_191820285.1">
    <property type="nucleotide sequence ID" value="NZ_JACYFT010000004.1"/>
</dbReference>
<evidence type="ECO:0000313" key="2">
    <source>
        <dbReference type="Proteomes" id="UP000647424"/>
    </source>
</evidence>
<comment type="caution">
    <text evidence="1">The sequence shown here is derived from an EMBL/GenBank/DDBJ whole genome shotgun (WGS) entry which is preliminary data.</text>
</comment>
<dbReference type="Pfam" id="PF19570">
    <property type="entry name" value="DUF6088"/>
    <property type="match status" value="1"/>
</dbReference>
<reference evidence="1 2" key="1">
    <citation type="submission" date="2020-09" db="EMBL/GenBank/DDBJ databases">
        <title>Genome seq and assembly of Limnohabitants sp.</title>
        <authorList>
            <person name="Chhetri G."/>
        </authorList>
    </citation>
    <scope>NUCLEOTIDE SEQUENCE [LARGE SCALE GENOMIC DNA]</scope>
    <source>
        <strain evidence="1 2">JUR4</strain>
    </source>
</reference>
<sequence length="197" mass="21223">MSQLAQSILSQAQSLPEGGLLSPKEFLHLGSRAAIDQTLSRLAREGKLLRVGRGAYSLPIQGRFGVRPPSTESVVEAIESTSGETVVASGAAEANALGLTTQVPTREVYLTSGPSRRLKLGNREVELKHGNRWQMLLGKRPAGKAIRALIWLGPEQAPKVLQVLRSKLPSQEWEAMRQARAGLPSWMAKAVSEVAIG</sequence>
<keyword evidence="2" id="KW-1185">Reference proteome</keyword>
<dbReference type="AlphaFoldDB" id="A0A927FLN5"/>
<name>A0A927FLN5_9BURK</name>
<dbReference type="Proteomes" id="UP000647424">
    <property type="component" value="Unassembled WGS sequence"/>
</dbReference>
<organism evidence="1 2">
    <name type="scientific">Limnohabitans radicicola</name>
    <dbReference type="NCBI Taxonomy" id="2771427"/>
    <lineage>
        <taxon>Bacteria</taxon>
        <taxon>Pseudomonadati</taxon>
        <taxon>Pseudomonadota</taxon>
        <taxon>Betaproteobacteria</taxon>
        <taxon>Burkholderiales</taxon>
        <taxon>Comamonadaceae</taxon>
        <taxon>Limnohabitans</taxon>
    </lineage>
</organism>